<feature type="compositionally biased region" description="Polar residues" evidence="1">
    <location>
        <begin position="420"/>
        <end position="436"/>
    </location>
</feature>
<sequence>MSSKVSQHRNNTNIFRIQQTLQVRRHRLSLPLLDRRPRSVRAPPSSNERRRGMWLRPAYLVRGHTLDATEDACVDVQHKKRGRPRLREDRDPKAESSRVGSSREASVRGPSFLYRPGSSSIIGYEESTTRNQSQPYRALQSQTNEGPEKREGVPEGHLNMLPAPLSISTGAPEPVAFLTTDLEIARASATFLDALAWPSLNGAKLADVVVPGDRDKVLGHQRQLQEEQRTREPTYLPPIFGKQEEDRVIQSLGFGPDELSRYGLERQDFLTFTGRDGHARSFPVRMGLAKQGSIYFVVLSLSLAARHSHYPTPSPNPRDIAYSYQPAAQAYSQRTPVSATFDPRQNRLGEVSYGVRRAGGLESTHQTVSPGAPAAYATSPSRPEYPVAQPQPPSYPLPPVPVPVGGRPPQSSSYQLPPIRSQQQQADPATQNVSLQSREERARVDIGGLIDPSNHPTEPKP</sequence>
<accession>A0ABR3XFT1</accession>
<proteinExistence type="predicted"/>
<protein>
    <submittedName>
        <fullName evidence="2">Uncharacterized protein</fullName>
    </submittedName>
</protein>
<organism evidence="2 3">
    <name type="scientific">Phialemonium thermophilum</name>
    <dbReference type="NCBI Taxonomy" id="223376"/>
    <lineage>
        <taxon>Eukaryota</taxon>
        <taxon>Fungi</taxon>
        <taxon>Dikarya</taxon>
        <taxon>Ascomycota</taxon>
        <taxon>Pezizomycotina</taxon>
        <taxon>Sordariomycetes</taxon>
        <taxon>Sordariomycetidae</taxon>
        <taxon>Cephalothecales</taxon>
        <taxon>Cephalothecaceae</taxon>
        <taxon>Phialemonium</taxon>
    </lineage>
</organism>
<name>A0ABR3XFT1_9PEZI</name>
<gene>
    <name evidence="2" type="ORF">VTK73DRAFT_147</name>
</gene>
<keyword evidence="3" id="KW-1185">Reference proteome</keyword>
<feature type="region of interest" description="Disordered" evidence="1">
    <location>
        <begin position="361"/>
        <end position="461"/>
    </location>
</feature>
<feature type="compositionally biased region" description="Low complexity" evidence="1">
    <location>
        <begin position="403"/>
        <end position="413"/>
    </location>
</feature>
<feature type="region of interest" description="Disordered" evidence="1">
    <location>
        <begin position="126"/>
        <end position="156"/>
    </location>
</feature>
<evidence type="ECO:0000256" key="1">
    <source>
        <dbReference type="SAM" id="MobiDB-lite"/>
    </source>
</evidence>
<feature type="compositionally biased region" description="Basic and acidic residues" evidence="1">
    <location>
        <begin position="85"/>
        <end position="96"/>
    </location>
</feature>
<comment type="caution">
    <text evidence="2">The sequence shown here is derived from an EMBL/GenBank/DDBJ whole genome shotgun (WGS) entry which is preliminary data.</text>
</comment>
<dbReference type="Proteomes" id="UP001586593">
    <property type="component" value="Unassembled WGS sequence"/>
</dbReference>
<reference evidence="2 3" key="1">
    <citation type="journal article" date="2024" name="Commun. Biol.">
        <title>Comparative genomic analysis of thermophilic fungi reveals convergent evolutionary adaptations and gene losses.</title>
        <authorList>
            <person name="Steindorff A.S."/>
            <person name="Aguilar-Pontes M.V."/>
            <person name="Robinson A.J."/>
            <person name="Andreopoulos B."/>
            <person name="LaButti K."/>
            <person name="Kuo A."/>
            <person name="Mondo S."/>
            <person name="Riley R."/>
            <person name="Otillar R."/>
            <person name="Haridas S."/>
            <person name="Lipzen A."/>
            <person name="Grimwood J."/>
            <person name="Schmutz J."/>
            <person name="Clum A."/>
            <person name="Reid I.D."/>
            <person name="Moisan M.C."/>
            <person name="Butler G."/>
            <person name="Nguyen T.T.M."/>
            <person name="Dewar K."/>
            <person name="Conant G."/>
            <person name="Drula E."/>
            <person name="Henrissat B."/>
            <person name="Hansel C."/>
            <person name="Singer S."/>
            <person name="Hutchinson M.I."/>
            <person name="de Vries R.P."/>
            <person name="Natvig D.O."/>
            <person name="Powell A.J."/>
            <person name="Tsang A."/>
            <person name="Grigoriev I.V."/>
        </authorList>
    </citation>
    <scope>NUCLEOTIDE SEQUENCE [LARGE SCALE GENOMIC DNA]</scope>
    <source>
        <strain evidence="2 3">ATCC 24622</strain>
    </source>
</reference>
<dbReference type="EMBL" id="JAZHXJ010000100">
    <property type="protein sequence ID" value="KAL1874793.1"/>
    <property type="molecule type" value="Genomic_DNA"/>
</dbReference>
<evidence type="ECO:0000313" key="2">
    <source>
        <dbReference type="EMBL" id="KAL1874793.1"/>
    </source>
</evidence>
<feature type="region of interest" description="Disordered" evidence="1">
    <location>
        <begin position="75"/>
        <end position="112"/>
    </location>
</feature>
<feature type="compositionally biased region" description="Pro residues" evidence="1">
    <location>
        <begin position="389"/>
        <end position="402"/>
    </location>
</feature>
<feature type="compositionally biased region" description="Polar residues" evidence="1">
    <location>
        <begin position="129"/>
        <end position="145"/>
    </location>
</feature>
<evidence type="ECO:0000313" key="3">
    <source>
        <dbReference type="Proteomes" id="UP001586593"/>
    </source>
</evidence>